<feature type="transmembrane region" description="Helical" evidence="10">
    <location>
        <begin position="201"/>
        <end position="222"/>
    </location>
</feature>
<dbReference type="GO" id="GO:0005789">
    <property type="term" value="C:endoplasmic reticulum membrane"/>
    <property type="evidence" value="ECO:0007669"/>
    <property type="project" value="TreeGrafter"/>
</dbReference>
<feature type="transmembrane region" description="Helical" evidence="10">
    <location>
        <begin position="117"/>
        <end position="138"/>
    </location>
</feature>
<dbReference type="AlphaFoldDB" id="A0A8K0DDL0"/>
<comment type="similarity">
    <text evidence="10">Belongs to the ELO family.</text>
</comment>
<feature type="transmembrane region" description="Helical" evidence="10">
    <location>
        <begin position="168"/>
        <end position="189"/>
    </location>
</feature>
<sequence length="287" mass="33981">MKEYAFVTSPNYSYTFPFESNFVYQDAVEWMSENWTLSFYYVVIYVIFIFGGQHVMKNKPRFELRIPLSLWNTALAIFNIIGTLRTIPEFLHILTNYGLYHSICVPSFIEQDHVASFWTYLFILSKVTDLGDTVFIVLRKQPLIFLHWYHHITALVGAWYTYTEKAAYGRWLMVMNYFVHALMYSYYALKARGYNIPWQFAIVITSLQLIQMVIACLVTIWAQQFLIGNMECRVTPLIIKVSFVIYFSYFVLFVRFFYNAYLSGERQRKKHHVSASSEDLLSKSKIH</sequence>
<dbReference type="GO" id="GO:0019367">
    <property type="term" value="P:fatty acid elongation, saturated fatty acid"/>
    <property type="evidence" value="ECO:0007669"/>
    <property type="project" value="TreeGrafter"/>
</dbReference>
<evidence type="ECO:0000313" key="11">
    <source>
        <dbReference type="EMBL" id="KAF2903819.1"/>
    </source>
</evidence>
<dbReference type="GO" id="GO:0009922">
    <property type="term" value="F:fatty acid elongase activity"/>
    <property type="evidence" value="ECO:0007669"/>
    <property type="project" value="UniProtKB-EC"/>
</dbReference>
<dbReference type="GO" id="GO:0034625">
    <property type="term" value="P:fatty acid elongation, monounsaturated fatty acid"/>
    <property type="evidence" value="ECO:0007669"/>
    <property type="project" value="TreeGrafter"/>
</dbReference>
<comment type="subcellular location">
    <subcellularLocation>
        <location evidence="1">Membrane</location>
        <topology evidence="1">Multi-pass membrane protein</topology>
    </subcellularLocation>
</comment>
<evidence type="ECO:0000256" key="9">
    <source>
        <dbReference type="ARBA" id="ARBA00023160"/>
    </source>
</evidence>
<dbReference type="GO" id="GO:0042761">
    <property type="term" value="P:very long-chain fatty acid biosynthetic process"/>
    <property type="evidence" value="ECO:0007669"/>
    <property type="project" value="TreeGrafter"/>
</dbReference>
<feature type="transmembrane region" description="Helical" evidence="10">
    <location>
        <begin position="38"/>
        <end position="56"/>
    </location>
</feature>
<keyword evidence="6 10" id="KW-1133">Transmembrane helix</keyword>
<keyword evidence="2 10" id="KW-0444">Lipid biosynthesis</keyword>
<proteinExistence type="inferred from homology"/>
<dbReference type="OrthoDB" id="10259681at2759"/>
<keyword evidence="4 10" id="KW-0812">Transmembrane</keyword>
<dbReference type="EMBL" id="VTPC01000929">
    <property type="protein sequence ID" value="KAF2903819.1"/>
    <property type="molecule type" value="Genomic_DNA"/>
</dbReference>
<evidence type="ECO:0000256" key="10">
    <source>
        <dbReference type="RuleBase" id="RU361115"/>
    </source>
</evidence>
<evidence type="ECO:0000313" key="12">
    <source>
        <dbReference type="Proteomes" id="UP000801492"/>
    </source>
</evidence>
<feature type="transmembrane region" description="Helical" evidence="10">
    <location>
        <begin position="237"/>
        <end position="258"/>
    </location>
</feature>
<evidence type="ECO:0000256" key="6">
    <source>
        <dbReference type="ARBA" id="ARBA00022989"/>
    </source>
</evidence>
<dbReference type="PROSITE" id="PS01188">
    <property type="entry name" value="ELO"/>
    <property type="match status" value="1"/>
</dbReference>
<accession>A0A8K0DDL0</accession>
<evidence type="ECO:0000256" key="3">
    <source>
        <dbReference type="ARBA" id="ARBA00022679"/>
    </source>
</evidence>
<evidence type="ECO:0000256" key="4">
    <source>
        <dbReference type="ARBA" id="ARBA00022692"/>
    </source>
</evidence>
<evidence type="ECO:0000256" key="1">
    <source>
        <dbReference type="ARBA" id="ARBA00004141"/>
    </source>
</evidence>
<keyword evidence="5 10" id="KW-0276">Fatty acid metabolism</keyword>
<keyword evidence="3 10" id="KW-0808">Transferase</keyword>
<feature type="transmembrane region" description="Helical" evidence="10">
    <location>
        <begin position="145"/>
        <end position="162"/>
    </location>
</feature>
<dbReference type="InterPro" id="IPR030457">
    <property type="entry name" value="ELO_CS"/>
</dbReference>
<comment type="caution">
    <text evidence="11">The sequence shown here is derived from an EMBL/GenBank/DDBJ whole genome shotgun (WGS) entry which is preliminary data.</text>
</comment>
<dbReference type="PANTHER" id="PTHR11157:SF17">
    <property type="entry name" value="ELONGATION OF VERY LONG CHAIN FATTY ACIDS PROTEIN 6"/>
    <property type="match status" value="1"/>
</dbReference>
<dbReference type="PANTHER" id="PTHR11157">
    <property type="entry name" value="FATTY ACID ACYL TRANSFERASE-RELATED"/>
    <property type="match status" value="1"/>
</dbReference>
<evidence type="ECO:0000256" key="8">
    <source>
        <dbReference type="ARBA" id="ARBA00023136"/>
    </source>
</evidence>
<keyword evidence="8 10" id="KW-0472">Membrane</keyword>
<evidence type="ECO:0000256" key="2">
    <source>
        <dbReference type="ARBA" id="ARBA00022516"/>
    </source>
</evidence>
<keyword evidence="12" id="KW-1185">Reference proteome</keyword>
<comment type="catalytic activity">
    <reaction evidence="10">
        <text>a very-long-chain acyl-CoA + malonyl-CoA + H(+) = a very-long-chain 3-oxoacyl-CoA + CO2 + CoA</text>
        <dbReference type="Rhea" id="RHEA:32727"/>
        <dbReference type="ChEBI" id="CHEBI:15378"/>
        <dbReference type="ChEBI" id="CHEBI:16526"/>
        <dbReference type="ChEBI" id="CHEBI:57287"/>
        <dbReference type="ChEBI" id="CHEBI:57384"/>
        <dbReference type="ChEBI" id="CHEBI:90725"/>
        <dbReference type="ChEBI" id="CHEBI:90736"/>
        <dbReference type="EC" id="2.3.1.199"/>
    </reaction>
</comment>
<dbReference type="InterPro" id="IPR002076">
    <property type="entry name" value="ELO_fam"/>
</dbReference>
<gene>
    <name evidence="11" type="ORF">ILUMI_02371</name>
</gene>
<reference evidence="11" key="1">
    <citation type="submission" date="2019-08" db="EMBL/GenBank/DDBJ databases">
        <title>The genome of the North American firefly Photinus pyralis.</title>
        <authorList>
            <consortium name="Photinus pyralis genome working group"/>
            <person name="Fallon T.R."/>
            <person name="Sander Lower S.E."/>
            <person name="Weng J.-K."/>
        </authorList>
    </citation>
    <scope>NUCLEOTIDE SEQUENCE</scope>
    <source>
        <strain evidence="11">TRF0915ILg1</strain>
        <tissue evidence="11">Whole body</tissue>
    </source>
</reference>
<evidence type="ECO:0000256" key="5">
    <source>
        <dbReference type="ARBA" id="ARBA00022832"/>
    </source>
</evidence>
<protein>
    <recommendedName>
        <fullName evidence="10">Elongation of very long chain fatty acids protein</fullName>
        <ecNumber evidence="10">2.3.1.199</ecNumber>
    </recommendedName>
    <alternativeName>
        <fullName evidence="10">Very-long-chain 3-oxoacyl-CoA synthase</fullName>
    </alternativeName>
</protein>
<evidence type="ECO:0000256" key="7">
    <source>
        <dbReference type="ARBA" id="ARBA00023098"/>
    </source>
</evidence>
<dbReference type="Proteomes" id="UP000801492">
    <property type="component" value="Unassembled WGS sequence"/>
</dbReference>
<feature type="transmembrane region" description="Helical" evidence="10">
    <location>
        <begin position="68"/>
        <end position="87"/>
    </location>
</feature>
<organism evidence="11 12">
    <name type="scientific">Ignelater luminosus</name>
    <name type="common">Cucubano</name>
    <name type="synonym">Pyrophorus luminosus</name>
    <dbReference type="NCBI Taxonomy" id="2038154"/>
    <lineage>
        <taxon>Eukaryota</taxon>
        <taxon>Metazoa</taxon>
        <taxon>Ecdysozoa</taxon>
        <taxon>Arthropoda</taxon>
        <taxon>Hexapoda</taxon>
        <taxon>Insecta</taxon>
        <taxon>Pterygota</taxon>
        <taxon>Neoptera</taxon>
        <taxon>Endopterygota</taxon>
        <taxon>Coleoptera</taxon>
        <taxon>Polyphaga</taxon>
        <taxon>Elateriformia</taxon>
        <taxon>Elateroidea</taxon>
        <taxon>Elateridae</taxon>
        <taxon>Agrypninae</taxon>
        <taxon>Pyrophorini</taxon>
        <taxon>Ignelater</taxon>
    </lineage>
</organism>
<dbReference type="Pfam" id="PF01151">
    <property type="entry name" value="ELO"/>
    <property type="match status" value="1"/>
</dbReference>
<dbReference type="GO" id="GO:0030148">
    <property type="term" value="P:sphingolipid biosynthetic process"/>
    <property type="evidence" value="ECO:0007669"/>
    <property type="project" value="TreeGrafter"/>
</dbReference>
<keyword evidence="9 10" id="KW-0275">Fatty acid biosynthesis</keyword>
<dbReference type="EC" id="2.3.1.199" evidence="10"/>
<dbReference type="GO" id="GO:0034626">
    <property type="term" value="P:fatty acid elongation, polyunsaturated fatty acid"/>
    <property type="evidence" value="ECO:0007669"/>
    <property type="project" value="TreeGrafter"/>
</dbReference>
<keyword evidence="7 10" id="KW-0443">Lipid metabolism</keyword>
<name>A0A8K0DDL0_IGNLU</name>